<feature type="domain" description="PAS" evidence="14">
    <location>
        <begin position="151"/>
        <end position="222"/>
    </location>
</feature>
<dbReference type="Pfam" id="PF02518">
    <property type="entry name" value="HATPase_c"/>
    <property type="match status" value="1"/>
</dbReference>
<dbReference type="InterPro" id="IPR036097">
    <property type="entry name" value="HisK_dim/P_sf"/>
</dbReference>
<feature type="domain" description="PAS" evidence="14">
    <location>
        <begin position="281"/>
        <end position="327"/>
    </location>
</feature>
<evidence type="ECO:0000256" key="7">
    <source>
        <dbReference type="ARBA" id="ARBA00022741"/>
    </source>
</evidence>
<dbReference type="SUPFAM" id="SSF55874">
    <property type="entry name" value="ATPase domain of HSP90 chaperone/DNA topoisomerase II/histidine kinase"/>
    <property type="match status" value="1"/>
</dbReference>
<evidence type="ECO:0000313" key="17">
    <source>
        <dbReference type="Proteomes" id="UP001611383"/>
    </source>
</evidence>
<reference evidence="16 17" key="1">
    <citation type="submission" date="2019-08" db="EMBL/GenBank/DDBJ databases">
        <title>Archangium and Cystobacter genomes.</title>
        <authorList>
            <person name="Chen I.-C.K."/>
            <person name="Wielgoss S."/>
        </authorList>
    </citation>
    <scope>NUCLEOTIDE SEQUENCE [LARGE SCALE GENOMIC DNA]</scope>
    <source>
        <strain evidence="16 17">Cbm 6</strain>
    </source>
</reference>
<dbReference type="InterPro" id="IPR000014">
    <property type="entry name" value="PAS"/>
</dbReference>
<dbReference type="InterPro" id="IPR004358">
    <property type="entry name" value="Sig_transdc_His_kin-like_C"/>
</dbReference>
<feature type="domain" description="PAC" evidence="15">
    <location>
        <begin position="227"/>
        <end position="280"/>
    </location>
</feature>
<dbReference type="PROSITE" id="PS50112">
    <property type="entry name" value="PAS"/>
    <property type="match status" value="2"/>
</dbReference>
<gene>
    <name evidence="16" type="ORF">F0U60_22490</name>
</gene>
<keyword evidence="12" id="KW-0472">Membrane</keyword>
<dbReference type="PANTHER" id="PTHR42878">
    <property type="entry name" value="TWO-COMPONENT HISTIDINE KINASE"/>
    <property type="match status" value="1"/>
</dbReference>
<keyword evidence="17" id="KW-1185">Reference proteome</keyword>
<dbReference type="PROSITE" id="PS50113">
    <property type="entry name" value="PAC"/>
    <property type="match status" value="1"/>
</dbReference>
<sequence>MASIADLIEQHRAFLLQRYLEEASRLPSARDVRPQDVLDNLPEYLDTLIALSRGQHKDPDPIRRRMEETHLGLRLRLGYTREDVTAEFILLGQLLSQLWESLPPDQQPTPEDTQRLFDELQAAMEHTAYLFGVKSKPRHPTLPSLEVRHLNEERLRLAVEATHLGTWELDPLTGELHWDERCKALFDLPPDAPIDYDTFLTRVHPEDRERVQRLVQQSLEPASGGTFRDDFRAVNPQDGSERWLASTGRVFFDANGRAVRFLGTVLDITDRVREREAIRREKNRAATILESISEAFEAFDREWRFIYVNSEAERILGQPREALLGRNHWELYPASLGTPVEHNFRRVAAERVPLSFENHYIPWDRWFELHVYPTEEGIAVYFHDITERKRHDEERDRLLREQTHLRELTQKVLREQQRTLEALEHGEAFFMLDKDFRFILVNENQERLSQTRREDTLGRVFWDVFPTTATPTSRYWTEYHRVVEQKVPVQFEEYYAPLDLWTSVSAFPTTEGGLAVFFRDSTEHRRAEQFRDRLVGIVSHDLRNPLHSISLAAELLLRREDVPEPVLAGVRRIARSADRMSRMITDLLDFTRARMGSGLPLQRRPGELVELVRATLEEFEVTHPGRIVLSPGRGPYTGEWDPDRLAQVVSNLVGNALQHGAENLPVEISLREENETFVLSVRNQGPPIPEELLPHIFDPFRRAASSSRQGLGLGLYIVQQIVLAHGGSITVDSNAASGTTFTVRLPRGPTSR</sequence>
<evidence type="ECO:0000259" key="14">
    <source>
        <dbReference type="PROSITE" id="PS50112"/>
    </source>
</evidence>
<evidence type="ECO:0000259" key="15">
    <source>
        <dbReference type="PROSITE" id="PS50113"/>
    </source>
</evidence>
<evidence type="ECO:0000256" key="12">
    <source>
        <dbReference type="ARBA" id="ARBA00023136"/>
    </source>
</evidence>
<dbReference type="Pfam" id="PF08448">
    <property type="entry name" value="PAS_4"/>
    <property type="match status" value="2"/>
</dbReference>
<evidence type="ECO:0000259" key="13">
    <source>
        <dbReference type="PROSITE" id="PS50109"/>
    </source>
</evidence>
<dbReference type="Pfam" id="PF00512">
    <property type="entry name" value="HisKA"/>
    <property type="match status" value="1"/>
</dbReference>
<dbReference type="InterPro" id="IPR036890">
    <property type="entry name" value="HATPase_C_sf"/>
</dbReference>
<dbReference type="PRINTS" id="PR00344">
    <property type="entry name" value="BCTRLSENSOR"/>
</dbReference>
<protein>
    <recommendedName>
        <fullName evidence="3">histidine kinase</fullName>
        <ecNumber evidence="3">2.7.13.3</ecNumber>
    </recommendedName>
</protein>
<dbReference type="InterPro" id="IPR013656">
    <property type="entry name" value="PAS_4"/>
</dbReference>
<dbReference type="CDD" id="cd00082">
    <property type="entry name" value="HisKA"/>
    <property type="match status" value="1"/>
</dbReference>
<evidence type="ECO:0000256" key="9">
    <source>
        <dbReference type="ARBA" id="ARBA00022840"/>
    </source>
</evidence>
<dbReference type="Proteomes" id="UP001611383">
    <property type="component" value="Chromosome"/>
</dbReference>
<keyword evidence="6" id="KW-0812">Transmembrane</keyword>
<keyword evidence="8" id="KW-0418">Kinase</keyword>
<evidence type="ECO:0000256" key="3">
    <source>
        <dbReference type="ARBA" id="ARBA00012438"/>
    </source>
</evidence>
<dbReference type="Pfam" id="PF08447">
    <property type="entry name" value="PAS_3"/>
    <property type="match status" value="1"/>
</dbReference>
<dbReference type="SUPFAM" id="SSF47384">
    <property type="entry name" value="Homodimeric domain of signal transducing histidine kinase"/>
    <property type="match status" value="1"/>
</dbReference>
<dbReference type="Gene3D" id="3.30.565.10">
    <property type="entry name" value="Histidine kinase-like ATPase, C-terminal domain"/>
    <property type="match status" value="1"/>
</dbReference>
<dbReference type="CDD" id="cd00130">
    <property type="entry name" value="PAS"/>
    <property type="match status" value="2"/>
</dbReference>
<dbReference type="EMBL" id="CP043494">
    <property type="protein sequence ID" value="WNG46572.1"/>
    <property type="molecule type" value="Genomic_DNA"/>
</dbReference>
<comment type="catalytic activity">
    <reaction evidence="1">
        <text>ATP + protein L-histidine = ADP + protein N-phospho-L-histidine.</text>
        <dbReference type="EC" id="2.7.13.3"/>
    </reaction>
</comment>
<dbReference type="SMART" id="SM00387">
    <property type="entry name" value="HATPase_c"/>
    <property type="match status" value="1"/>
</dbReference>
<evidence type="ECO:0000256" key="2">
    <source>
        <dbReference type="ARBA" id="ARBA00004141"/>
    </source>
</evidence>
<feature type="domain" description="Histidine kinase" evidence="13">
    <location>
        <begin position="537"/>
        <end position="749"/>
    </location>
</feature>
<keyword evidence="7" id="KW-0547">Nucleotide-binding</keyword>
<keyword evidence="4" id="KW-0597">Phosphoprotein</keyword>
<keyword evidence="9" id="KW-0067">ATP-binding</keyword>
<dbReference type="Gene3D" id="3.30.450.20">
    <property type="entry name" value="PAS domain"/>
    <property type="match status" value="3"/>
</dbReference>
<proteinExistence type="predicted"/>
<evidence type="ECO:0000256" key="10">
    <source>
        <dbReference type="ARBA" id="ARBA00022989"/>
    </source>
</evidence>
<dbReference type="Gene3D" id="2.10.70.100">
    <property type="match status" value="1"/>
</dbReference>
<accession>A0ABY9WUJ6</accession>
<dbReference type="InterPro" id="IPR050351">
    <property type="entry name" value="BphY/WalK/GraS-like"/>
</dbReference>
<evidence type="ECO:0000256" key="8">
    <source>
        <dbReference type="ARBA" id="ARBA00022777"/>
    </source>
</evidence>
<comment type="subcellular location">
    <subcellularLocation>
        <location evidence="2">Membrane</location>
        <topology evidence="2">Multi-pass membrane protein</topology>
    </subcellularLocation>
</comment>
<evidence type="ECO:0000256" key="5">
    <source>
        <dbReference type="ARBA" id="ARBA00022679"/>
    </source>
</evidence>
<dbReference type="SUPFAM" id="SSF55785">
    <property type="entry name" value="PYP-like sensor domain (PAS domain)"/>
    <property type="match status" value="3"/>
</dbReference>
<evidence type="ECO:0000256" key="4">
    <source>
        <dbReference type="ARBA" id="ARBA00022553"/>
    </source>
</evidence>
<dbReference type="InterPro" id="IPR000700">
    <property type="entry name" value="PAS-assoc_C"/>
</dbReference>
<dbReference type="InterPro" id="IPR013655">
    <property type="entry name" value="PAS_fold_3"/>
</dbReference>
<dbReference type="InterPro" id="IPR003594">
    <property type="entry name" value="HATPase_dom"/>
</dbReference>
<dbReference type="Gene3D" id="1.10.287.130">
    <property type="match status" value="1"/>
</dbReference>
<keyword evidence="10" id="KW-1133">Transmembrane helix</keyword>
<dbReference type="EC" id="2.7.13.3" evidence="3"/>
<dbReference type="SMART" id="SM00086">
    <property type="entry name" value="PAC"/>
    <property type="match status" value="1"/>
</dbReference>
<name>A0ABY9WUJ6_9BACT</name>
<keyword evidence="5" id="KW-0808">Transferase</keyword>
<evidence type="ECO:0000313" key="16">
    <source>
        <dbReference type="EMBL" id="WNG46572.1"/>
    </source>
</evidence>
<dbReference type="SMART" id="SM00091">
    <property type="entry name" value="PAS"/>
    <property type="match status" value="3"/>
</dbReference>
<dbReference type="SMART" id="SM00388">
    <property type="entry name" value="HisKA"/>
    <property type="match status" value="1"/>
</dbReference>
<dbReference type="InterPro" id="IPR003661">
    <property type="entry name" value="HisK_dim/P_dom"/>
</dbReference>
<dbReference type="InterPro" id="IPR001610">
    <property type="entry name" value="PAC"/>
</dbReference>
<dbReference type="PROSITE" id="PS50109">
    <property type="entry name" value="HIS_KIN"/>
    <property type="match status" value="1"/>
</dbReference>
<evidence type="ECO:0000256" key="11">
    <source>
        <dbReference type="ARBA" id="ARBA00023012"/>
    </source>
</evidence>
<evidence type="ECO:0000256" key="6">
    <source>
        <dbReference type="ARBA" id="ARBA00022692"/>
    </source>
</evidence>
<dbReference type="RefSeq" id="WP_395823092.1">
    <property type="nucleotide sequence ID" value="NZ_CP043494.1"/>
</dbReference>
<evidence type="ECO:0000256" key="1">
    <source>
        <dbReference type="ARBA" id="ARBA00000085"/>
    </source>
</evidence>
<keyword evidence="11" id="KW-0902">Two-component regulatory system</keyword>
<dbReference type="InterPro" id="IPR005467">
    <property type="entry name" value="His_kinase_dom"/>
</dbReference>
<organism evidence="16 17">
    <name type="scientific">Archangium minus</name>
    <dbReference type="NCBI Taxonomy" id="83450"/>
    <lineage>
        <taxon>Bacteria</taxon>
        <taxon>Pseudomonadati</taxon>
        <taxon>Myxococcota</taxon>
        <taxon>Myxococcia</taxon>
        <taxon>Myxococcales</taxon>
        <taxon>Cystobacterineae</taxon>
        <taxon>Archangiaceae</taxon>
        <taxon>Archangium</taxon>
    </lineage>
</organism>
<dbReference type="CDD" id="cd00075">
    <property type="entry name" value="HATPase"/>
    <property type="match status" value="1"/>
</dbReference>
<dbReference type="PANTHER" id="PTHR42878:SF7">
    <property type="entry name" value="SENSOR HISTIDINE KINASE GLRK"/>
    <property type="match status" value="1"/>
</dbReference>
<dbReference type="InterPro" id="IPR035965">
    <property type="entry name" value="PAS-like_dom_sf"/>
</dbReference>
<dbReference type="NCBIfam" id="TIGR00229">
    <property type="entry name" value="sensory_box"/>
    <property type="match status" value="2"/>
</dbReference>